<organism evidence="9 10">
    <name type="scientific">Tetraodon nigroviridis</name>
    <name type="common">Spotted green pufferfish</name>
    <name type="synonym">Chelonodon nigroviridis</name>
    <dbReference type="NCBI Taxonomy" id="99883"/>
    <lineage>
        <taxon>Eukaryota</taxon>
        <taxon>Metazoa</taxon>
        <taxon>Chordata</taxon>
        <taxon>Craniata</taxon>
        <taxon>Vertebrata</taxon>
        <taxon>Euteleostomi</taxon>
        <taxon>Actinopterygii</taxon>
        <taxon>Neopterygii</taxon>
        <taxon>Teleostei</taxon>
        <taxon>Neoteleostei</taxon>
        <taxon>Acanthomorphata</taxon>
        <taxon>Eupercaria</taxon>
        <taxon>Tetraodontiformes</taxon>
        <taxon>Tetradontoidea</taxon>
        <taxon>Tetraodontidae</taxon>
        <taxon>Tetraodon</taxon>
    </lineage>
</organism>
<sequence length="160" mass="17564">SCLRPAYATMLLFTPAALFLCSGLVVVETLLTQEISVTRRAGQRASISCGGIDSCYSNTLVIWYQKRNTGTFERLLGIGTSDRRTFSFSHRQENDFSVEIQQNTCNLILRSSDVSHTASYYCSCYTYSSTVLVFGPGTRLIVSDAALVPPVVHVYPAASL</sequence>
<dbReference type="InterPro" id="IPR013106">
    <property type="entry name" value="Ig_V-set"/>
</dbReference>
<evidence type="ECO:0000256" key="6">
    <source>
        <dbReference type="ARBA" id="ARBA00023319"/>
    </source>
</evidence>
<evidence type="ECO:0000256" key="5">
    <source>
        <dbReference type="ARBA" id="ARBA00023170"/>
    </source>
</evidence>
<dbReference type="Pfam" id="PF07686">
    <property type="entry name" value="V-set"/>
    <property type="match status" value="1"/>
</dbReference>
<feature type="transmembrane region" description="Helical" evidence="7">
    <location>
        <begin position="6"/>
        <end position="31"/>
    </location>
</feature>
<dbReference type="Ensembl" id="ENSTNIT00000002920.1">
    <property type="protein sequence ID" value="ENSTNIP00000002938.1"/>
    <property type="gene ID" value="ENSTNIG00000000351.1"/>
</dbReference>
<keyword evidence="10" id="KW-1185">Reference proteome</keyword>
<reference evidence="9" key="3">
    <citation type="submission" date="2025-09" db="UniProtKB">
        <authorList>
            <consortium name="Ensembl"/>
        </authorList>
    </citation>
    <scope>IDENTIFICATION</scope>
</reference>
<dbReference type="InParanoid" id="H3C3W9"/>
<dbReference type="SMART" id="SM00409">
    <property type="entry name" value="IG"/>
    <property type="match status" value="1"/>
</dbReference>
<keyword evidence="4 7" id="KW-0472">Membrane</keyword>
<evidence type="ECO:0000256" key="3">
    <source>
        <dbReference type="ARBA" id="ARBA00022989"/>
    </source>
</evidence>
<accession>H3C3W9</accession>
<keyword evidence="2 7" id="KW-0812">Transmembrane</keyword>
<dbReference type="STRING" id="99883.ENSTNIP00000002938"/>
<dbReference type="OMA" id="NQLLWIN"/>
<protein>
    <recommendedName>
        <fullName evidence="8">Immunoglobulin domain-containing protein</fullName>
    </recommendedName>
</protein>
<dbReference type="AlphaFoldDB" id="H3C3W9"/>
<keyword evidence="5" id="KW-0675">Receptor</keyword>
<keyword evidence="6" id="KW-0393">Immunoglobulin domain</keyword>
<evidence type="ECO:0000259" key="8">
    <source>
        <dbReference type="SMART" id="SM00409"/>
    </source>
</evidence>
<dbReference type="Proteomes" id="UP000007303">
    <property type="component" value="Unassembled WGS sequence"/>
</dbReference>
<keyword evidence="3 7" id="KW-1133">Transmembrane helix</keyword>
<name>H3C3W9_TETNG</name>
<dbReference type="InterPro" id="IPR003599">
    <property type="entry name" value="Ig_sub"/>
</dbReference>
<dbReference type="PANTHER" id="PTHR19256">
    <property type="entry name" value="T-CELL RECEPTOR GAMMA CHAIN"/>
    <property type="match status" value="1"/>
</dbReference>
<evidence type="ECO:0000256" key="1">
    <source>
        <dbReference type="ARBA" id="ARBA00004370"/>
    </source>
</evidence>
<dbReference type="SUPFAM" id="SSF48726">
    <property type="entry name" value="Immunoglobulin"/>
    <property type="match status" value="1"/>
</dbReference>
<reference evidence="9" key="2">
    <citation type="submission" date="2025-08" db="UniProtKB">
        <authorList>
            <consortium name="Ensembl"/>
        </authorList>
    </citation>
    <scope>IDENTIFICATION</scope>
</reference>
<evidence type="ECO:0000313" key="10">
    <source>
        <dbReference type="Proteomes" id="UP000007303"/>
    </source>
</evidence>
<dbReference type="InterPro" id="IPR036179">
    <property type="entry name" value="Ig-like_dom_sf"/>
</dbReference>
<dbReference type="GO" id="GO:0016020">
    <property type="term" value="C:membrane"/>
    <property type="evidence" value="ECO:0007669"/>
    <property type="project" value="UniProtKB-SubCell"/>
</dbReference>
<evidence type="ECO:0000256" key="2">
    <source>
        <dbReference type="ARBA" id="ARBA00022692"/>
    </source>
</evidence>
<dbReference type="InterPro" id="IPR013783">
    <property type="entry name" value="Ig-like_fold"/>
</dbReference>
<dbReference type="PANTHER" id="PTHR19256:SF65">
    <property type="entry name" value="T CELL RECEPTOR GAMMA CONSTANT 1-RELATED"/>
    <property type="match status" value="1"/>
</dbReference>
<dbReference type="Gene3D" id="2.60.40.10">
    <property type="entry name" value="Immunoglobulins"/>
    <property type="match status" value="1"/>
</dbReference>
<feature type="domain" description="Immunoglobulin" evidence="8">
    <location>
        <begin position="34"/>
        <end position="143"/>
    </location>
</feature>
<comment type="subcellular location">
    <subcellularLocation>
        <location evidence="1">Membrane</location>
    </subcellularLocation>
</comment>
<evidence type="ECO:0000256" key="4">
    <source>
        <dbReference type="ARBA" id="ARBA00023136"/>
    </source>
</evidence>
<dbReference type="GeneTree" id="ENSGT00670000098480"/>
<proteinExistence type="predicted"/>
<evidence type="ECO:0000256" key="7">
    <source>
        <dbReference type="SAM" id="Phobius"/>
    </source>
</evidence>
<dbReference type="CDD" id="cd00099">
    <property type="entry name" value="IgV"/>
    <property type="match status" value="1"/>
</dbReference>
<evidence type="ECO:0000313" key="9">
    <source>
        <dbReference type="Ensembl" id="ENSTNIP00000002938.1"/>
    </source>
</evidence>
<reference evidence="10" key="1">
    <citation type="journal article" date="2004" name="Nature">
        <title>Genome duplication in the teleost fish Tetraodon nigroviridis reveals the early vertebrate proto-karyotype.</title>
        <authorList>
            <person name="Jaillon O."/>
            <person name="Aury J.-M."/>
            <person name="Brunet F."/>
            <person name="Petit J.-L."/>
            <person name="Stange-Thomann N."/>
            <person name="Mauceli E."/>
            <person name="Bouneau L."/>
            <person name="Fischer C."/>
            <person name="Ozouf-Costaz C."/>
            <person name="Bernot A."/>
            <person name="Nicaud S."/>
            <person name="Jaffe D."/>
            <person name="Fisher S."/>
            <person name="Lutfalla G."/>
            <person name="Dossat C."/>
            <person name="Segurens B."/>
            <person name="Dasilva C."/>
            <person name="Salanoubat M."/>
            <person name="Levy M."/>
            <person name="Boudet N."/>
            <person name="Castellano S."/>
            <person name="Anthouard V."/>
            <person name="Jubin C."/>
            <person name="Castelli V."/>
            <person name="Katinka M."/>
            <person name="Vacherie B."/>
            <person name="Biemont C."/>
            <person name="Skalli Z."/>
            <person name="Cattolico L."/>
            <person name="Poulain J."/>
            <person name="De Berardinis V."/>
            <person name="Cruaud C."/>
            <person name="Duprat S."/>
            <person name="Brottier P."/>
            <person name="Coutanceau J.-P."/>
            <person name="Gouzy J."/>
            <person name="Parra G."/>
            <person name="Lardier G."/>
            <person name="Chapple C."/>
            <person name="McKernan K.J."/>
            <person name="McEwan P."/>
            <person name="Bosak S."/>
            <person name="Kellis M."/>
            <person name="Volff J.-N."/>
            <person name="Guigo R."/>
            <person name="Zody M.C."/>
            <person name="Mesirov J."/>
            <person name="Lindblad-Toh K."/>
            <person name="Birren B."/>
            <person name="Nusbaum C."/>
            <person name="Kahn D."/>
            <person name="Robinson-Rechavi M."/>
            <person name="Laudet V."/>
            <person name="Schachter V."/>
            <person name="Quetier F."/>
            <person name="Saurin W."/>
            <person name="Scarpelli C."/>
            <person name="Wincker P."/>
            <person name="Lander E.S."/>
            <person name="Weissenbach J."/>
            <person name="Roest Crollius H."/>
        </authorList>
    </citation>
    <scope>NUCLEOTIDE SEQUENCE [LARGE SCALE GENOMIC DNA]</scope>
</reference>
<dbReference type="InterPro" id="IPR051117">
    <property type="entry name" value="TRG_var/const_region"/>
</dbReference>